<dbReference type="Pfam" id="PF23544">
    <property type="entry name" value="AtuA_ferredoxin"/>
    <property type="match status" value="1"/>
</dbReference>
<evidence type="ECO:0000259" key="1">
    <source>
        <dbReference type="Pfam" id="PF07287"/>
    </source>
</evidence>
<evidence type="ECO:0000259" key="2">
    <source>
        <dbReference type="Pfam" id="PF23544"/>
    </source>
</evidence>
<keyword evidence="4" id="KW-1185">Reference proteome</keyword>
<dbReference type="RefSeq" id="WP_345685479.1">
    <property type="nucleotide sequence ID" value="NZ_BAABRO010000010.1"/>
</dbReference>
<evidence type="ECO:0000313" key="3">
    <source>
        <dbReference type="EMBL" id="GAA5508713.1"/>
    </source>
</evidence>
<dbReference type="PANTHER" id="PTHR47708">
    <property type="match status" value="1"/>
</dbReference>
<reference evidence="3 4" key="1">
    <citation type="submission" date="2024-02" db="EMBL/GenBank/DDBJ databases">
        <title>Rhodopirellula caenicola NBRC 110016.</title>
        <authorList>
            <person name="Ichikawa N."/>
            <person name="Katano-Makiyama Y."/>
            <person name="Hidaka K."/>
        </authorList>
    </citation>
    <scope>NUCLEOTIDE SEQUENCE [LARGE SCALE GENOMIC DNA]</scope>
    <source>
        <strain evidence="3 4">NBRC 110016</strain>
    </source>
</reference>
<name>A0ABP9VWX2_9BACT</name>
<feature type="domain" description="Acyclic terpene utilisation N-terminal" evidence="1">
    <location>
        <begin position="5"/>
        <end position="457"/>
    </location>
</feature>
<dbReference type="Proteomes" id="UP001416858">
    <property type="component" value="Unassembled WGS sequence"/>
</dbReference>
<dbReference type="EMBL" id="BAABRO010000010">
    <property type="protein sequence ID" value="GAA5508713.1"/>
    <property type="molecule type" value="Genomic_DNA"/>
</dbReference>
<dbReference type="InterPro" id="IPR010839">
    <property type="entry name" value="AtuA_N"/>
</dbReference>
<dbReference type="InterPro" id="IPR056362">
    <property type="entry name" value="AtuA-like_ferredoxin_dom"/>
</dbReference>
<evidence type="ECO:0008006" key="5">
    <source>
        <dbReference type="Google" id="ProtNLM"/>
    </source>
</evidence>
<proteinExistence type="predicted"/>
<dbReference type="PANTHER" id="PTHR47708:SF2">
    <property type="entry name" value="SI:CH73-132F6.5"/>
    <property type="match status" value="1"/>
</dbReference>
<gene>
    <name evidence="3" type="ORF">Rcae01_04180</name>
</gene>
<sequence>MVRSVRIGNAQAFWGDRSTAASEMLALEPELGFLTLDYLAEVSMSILASQRQRDPQSGYAADFVDVIRSLVPYWAAGGTCRVIANAGGLNPMACAHACRDVIESTGCPALRIGVVTGDDVLIPLRSATESQVNKPFANLDTGVAIDSIRDRLVTANAYLGAAPIAEALDTQANIVITGRVADPSMVVAACMHHFEWTDNDLDRLAGATVAGHLIECGTQVTGGICTDWLEVPNPSRLGFPIVEVADDGTCIVTKPTDTGGHVTVHTVKEQLVYEIGDPDHYLSPDVTVSFTELQVDEASTDRVRVWGAIGRPRPAQYKVSATYRDGFRSAGMLTIVGRNAKQKAMRAGEMVLDRLRESGVDVRNHLIECLGSGACATGFNTANFVSTAKTFDEVVLRIAVEVDEQQDAQRFTREVMPLITAGPQGTTGYAEGRPRVHPVIRYWPCLIPRDEVQASVEIIETEAARKLTNAIWPRPTAYPSSSDPSIQNHLHDSEPTCLYDIAMARSGDKGTGANIGVIARKPSAWEFLRPWLTAERVAHYFSIQDVESVDRFELPKLQALNFVIRGILQQTLRTDAQGKTLGQILLEMPLPKSSPDTKNFTPRK</sequence>
<accession>A0ABP9VWX2</accession>
<organism evidence="3 4">
    <name type="scientific">Novipirellula caenicola</name>
    <dbReference type="NCBI Taxonomy" id="1536901"/>
    <lineage>
        <taxon>Bacteria</taxon>
        <taxon>Pseudomonadati</taxon>
        <taxon>Planctomycetota</taxon>
        <taxon>Planctomycetia</taxon>
        <taxon>Pirellulales</taxon>
        <taxon>Pirellulaceae</taxon>
        <taxon>Novipirellula</taxon>
    </lineage>
</organism>
<evidence type="ECO:0000313" key="4">
    <source>
        <dbReference type="Proteomes" id="UP001416858"/>
    </source>
</evidence>
<comment type="caution">
    <text evidence="3">The sequence shown here is derived from an EMBL/GenBank/DDBJ whole genome shotgun (WGS) entry which is preliminary data.</text>
</comment>
<dbReference type="Pfam" id="PF07287">
    <property type="entry name" value="AtuA"/>
    <property type="match status" value="1"/>
</dbReference>
<protein>
    <recommendedName>
        <fullName evidence="5">DUF1446 domain-containing protein</fullName>
    </recommendedName>
</protein>
<feature type="domain" description="AtuA-like ferredoxin-fold" evidence="2">
    <location>
        <begin position="498"/>
        <end position="590"/>
    </location>
</feature>